<dbReference type="OrthoDB" id="9796448at2"/>
<dbReference type="RefSeq" id="WP_091545437.1">
    <property type="nucleotide sequence ID" value="NZ_FMUS01000022.1"/>
</dbReference>
<protein>
    <recommendedName>
        <fullName evidence="2">UPF0145 protein SAMN03080606_03130</fullName>
    </recommendedName>
</protein>
<dbReference type="InterPro" id="IPR002765">
    <property type="entry name" value="UPF0145_YbjQ-like"/>
</dbReference>
<gene>
    <name evidence="3" type="ORF">SAMN03080606_03130</name>
</gene>
<dbReference type="Proteomes" id="UP000198636">
    <property type="component" value="Unassembled WGS sequence"/>
</dbReference>
<dbReference type="SUPFAM" id="SSF117782">
    <property type="entry name" value="YbjQ-like"/>
    <property type="match status" value="1"/>
</dbReference>
<name>A0A1G5JZY5_9FIRM</name>
<dbReference type="EMBL" id="FMUS01000022">
    <property type="protein sequence ID" value="SCY93420.1"/>
    <property type="molecule type" value="Genomic_DNA"/>
</dbReference>
<evidence type="ECO:0000256" key="1">
    <source>
        <dbReference type="ARBA" id="ARBA00010751"/>
    </source>
</evidence>
<accession>A0A1G5JZY5</accession>
<dbReference type="PANTHER" id="PTHR34068:SF2">
    <property type="entry name" value="UPF0145 PROTEIN SCO3412"/>
    <property type="match status" value="1"/>
</dbReference>
<organism evidence="3 4">
    <name type="scientific">Alkaliphilus peptidifermentans DSM 18978</name>
    <dbReference type="NCBI Taxonomy" id="1120976"/>
    <lineage>
        <taxon>Bacteria</taxon>
        <taxon>Bacillati</taxon>
        <taxon>Bacillota</taxon>
        <taxon>Clostridia</taxon>
        <taxon>Peptostreptococcales</taxon>
        <taxon>Natronincolaceae</taxon>
        <taxon>Alkaliphilus</taxon>
    </lineage>
</organism>
<dbReference type="InterPro" id="IPR035439">
    <property type="entry name" value="UPF0145_dom_sf"/>
</dbReference>
<dbReference type="HAMAP" id="MF_00338">
    <property type="entry name" value="UPF0145"/>
    <property type="match status" value="1"/>
</dbReference>
<comment type="similarity">
    <text evidence="1 2">Belongs to the UPF0145 family.</text>
</comment>
<dbReference type="Gene3D" id="3.30.110.70">
    <property type="entry name" value="Hypothetical protein apc22750. Chain B"/>
    <property type="match status" value="1"/>
</dbReference>
<reference evidence="3 4" key="1">
    <citation type="submission" date="2016-10" db="EMBL/GenBank/DDBJ databases">
        <authorList>
            <person name="de Groot N.N."/>
        </authorList>
    </citation>
    <scope>NUCLEOTIDE SEQUENCE [LARGE SCALE GENOMIC DNA]</scope>
    <source>
        <strain evidence="3 4">DSM 18978</strain>
    </source>
</reference>
<sequence>MIIINTLEIPGREVTEVLGLVKGSTIRAKHIGKDIMAGLRHIVGGELSEYTQMLNEARDAALEMMSKEAQKLGADAVINVRFSTSAVMQGAAEILAYGTAVKLKDK</sequence>
<proteinExistence type="inferred from homology"/>
<dbReference type="Pfam" id="PF01906">
    <property type="entry name" value="YbjQ_1"/>
    <property type="match status" value="1"/>
</dbReference>
<dbReference type="STRING" id="1120976.SAMN03080606_03130"/>
<keyword evidence="4" id="KW-1185">Reference proteome</keyword>
<evidence type="ECO:0000313" key="3">
    <source>
        <dbReference type="EMBL" id="SCY93420.1"/>
    </source>
</evidence>
<dbReference type="AlphaFoldDB" id="A0A1G5JZY5"/>
<evidence type="ECO:0000256" key="2">
    <source>
        <dbReference type="HAMAP-Rule" id="MF_00338"/>
    </source>
</evidence>
<evidence type="ECO:0000313" key="4">
    <source>
        <dbReference type="Proteomes" id="UP000198636"/>
    </source>
</evidence>
<dbReference type="PANTHER" id="PTHR34068">
    <property type="entry name" value="UPF0145 PROTEIN YBJQ"/>
    <property type="match status" value="1"/>
</dbReference>